<dbReference type="GO" id="GO:0005524">
    <property type="term" value="F:ATP binding"/>
    <property type="evidence" value="ECO:0007669"/>
    <property type="project" value="UniProtKB-KW"/>
</dbReference>
<dbReference type="InterPro" id="IPR017871">
    <property type="entry name" value="ABC_transporter-like_CS"/>
</dbReference>
<dbReference type="Gene3D" id="3.40.50.300">
    <property type="entry name" value="P-loop containing nucleotide triphosphate hydrolases"/>
    <property type="match status" value="2"/>
</dbReference>
<feature type="domain" description="ABC transporter" evidence="14">
    <location>
        <begin position="638"/>
        <end position="889"/>
    </location>
</feature>
<keyword evidence="7" id="KW-0547">Nucleotide-binding</keyword>
<accession>A7TLB2</accession>
<dbReference type="CDD" id="cd18603">
    <property type="entry name" value="ABC_6TM_MRP1_2_3_6_D2_like"/>
    <property type="match status" value="1"/>
</dbReference>
<dbReference type="CDD" id="cd03250">
    <property type="entry name" value="ABCC_MRP_domain1"/>
    <property type="match status" value="1"/>
</dbReference>
<feature type="transmembrane region" description="Helical" evidence="13">
    <location>
        <begin position="207"/>
        <end position="225"/>
    </location>
</feature>
<dbReference type="PROSITE" id="PS00211">
    <property type="entry name" value="ABC_TRANSPORTER_1"/>
    <property type="match status" value="2"/>
</dbReference>
<dbReference type="InterPro" id="IPR050173">
    <property type="entry name" value="ABC_transporter_C-like"/>
</dbReference>
<dbReference type="FunFam" id="3.40.50.300:FF:000565">
    <property type="entry name" value="ABC bile acid transporter"/>
    <property type="match status" value="1"/>
</dbReference>
<evidence type="ECO:0000259" key="14">
    <source>
        <dbReference type="PROSITE" id="PS50893"/>
    </source>
</evidence>
<dbReference type="KEGG" id="vpo:Kpol_1041p45"/>
<evidence type="ECO:0000256" key="8">
    <source>
        <dbReference type="ARBA" id="ARBA00022840"/>
    </source>
</evidence>
<feature type="domain" description="ABC transmembrane type-1" evidence="15">
    <location>
        <begin position="1005"/>
        <end position="1289"/>
    </location>
</feature>
<reference evidence="16 17" key="1">
    <citation type="journal article" date="2007" name="Proc. Natl. Acad. Sci. U.S.A.">
        <title>Independent sorting-out of thousands of duplicated gene pairs in two yeast species descended from a whole-genome duplication.</title>
        <authorList>
            <person name="Scannell D.R."/>
            <person name="Frank A.C."/>
            <person name="Conant G.C."/>
            <person name="Byrne K.P."/>
            <person name="Woolfit M."/>
            <person name="Wolfe K.H."/>
        </authorList>
    </citation>
    <scope>NUCLEOTIDE SEQUENCE [LARGE SCALE GENOMIC DNA]</scope>
    <source>
        <strain evidence="17">ATCC 22028 / DSM 70294 / BCRC 21397 / CBS 2163 / NBRC 10782 / NRRL Y-8283 / UCD 57-17</strain>
    </source>
</reference>
<dbReference type="PhylomeDB" id="A7TLB2"/>
<feature type="transmembrane region" description="Helical" evidence="13">
    <location>
        <begin position="1233"/>
        <end position="1252"/>
    </location>
</feature>
<evidence type="ECO:0000256" key="5">
    <source>
        <dbReference type="ARBA" id="ARBA00022692"/>
    </source>
</evidence>
<feature type="transmembrane region" description="Helical" evidence="13">
    <location>
        <begin position="304"/>
        <end position="322"/>
    </location>
</feature>
<feature type="compositionally biased region" description="Basic and acidic residues" evidence="12">
    <location>
        <begin position="893"/>
        <end position="912"/>
    </location>
</feature>
<feature type="transmembrane region" description="Helical" evidence="13">
    <location>
        <begin position="575"/>
        <end position="593"/>
    </location>
</feature>
<feature type="transmembrane region" description="Helical" evidence="13">
    <location>
        <begin position="460"/>
        <end position="477"/>
    </location>
</feature>
<evidence type="ECO:0000256" key="11">
    <source>
        <dbReference type="ARBA" id="ARBA00053425"/>
    </source>
</evidence>
<keyword evidence="3" id="KW-0813">Transport</keyword>
<feature type="transmembrane region" description="Helical" evidence="13">
    <location>
        <begin position="56"/>
        <end position="80"/>
    </location>
</feature>
<dbReference type="Gene3D" id="1.20.1560.10">
    <property type="entry name" value="ABC transporter type 1, transmembrane domain"/>
    <property type="match status" value="2"/>
</dbReference>
<sequence length="1596" mass="180727">LARGSELCLCLYCCFFEGRRIKVVKTTIMLNSNSTGCPYGYNPYFDNKTNALTPCFISLTSISIACFFAFIGLIQIILLLRETRIPPNFKYISKWSSMSLAHYIHISTVIFQSLIWLGLLFLWNRSMENTSKIIGYSYLINFLFTVLISVPTQFLEFFRSTASIGGQIFYSMFLFFNLSTQIIQRLFHPDNNKVVLIDNDYAHFLEWVLLFNTALIFTYDISFYNPSAELIQYYKENQIYIRSNVLADISFTWMNKLITETYRNKKVKDPHNLPLPPIDLNIREVSSRLNANWETQRWNGKNSLLMALLKTFGSSMFIAIVFETTKDLLAVIEPQFLRLFIDSFNIDGEQKYPLLNSFFIVICLFLTNFLSTFLNNQFYIKIFEVGLGIRGSVAALIYQKSLRLSLASRESYSTGDIINFVSVDVLRLQRFFENSQVIIGAPIQIVIVLTSLYWLLGEAVIGGIVTMAIMIPINAYLSKKVKSLNKEQMKYKDIRIRTLTEILNSIKSIKLYSWEKPMLKRLDHVRNDLELESFKKIGIVSNCIFFAWNCVPIMVTCSSFIIFALTSGMALTPDIVFPALALFNILNDAIYSVPSTITNIIEVSVSLGRLKNFLATEELDRSFIEQSDPKNDGHSCAVEIDNATFLWKGKKNLVSSENGDEESTIDNTQVAFKNVNHFEVKEGSLTCIVGRVGSGKTTLLRAVLGQLPCISGAQESIPPKLIIRGNSIAYCPQQAWIMNSSVKENILFGHKYDEHYYNLTIEACQLTEDLKMLPDGDETIVGEKGISLSGGQKARLSLARAVYSRSDIYLLDDILSAVDAEVSKNIIEKVLDEQTGLLKSKTIILTTNAISVLKHSQKIYALENCEIIEEGAYDDVMNSSEDSKLKALINEFDNDRDNNSKEEVSEERKTSEETSDVVPIDDNLIENDDDNLAESTVAYTGKEQRKALEISSRKASMATLKPRPIFDINKSDNKTAQKEETTAEGRVKTAVYIAYIKACGVSGVALFFIFMLLSRIFDLAENFWLKHWSESNQKSGSNENLWMFVGVYALIGIISAAFNNLRSIVMLIFCSIRGSKKLHDNMALSVVYSPMSFFETTPIGRIINRFSGDLDSVDSGLQFIFSHFFRSLLGYIVTVILVGYNMPWFFVFNIFLIVIYFYYQAYYIVTSRELKRLTSITYSPIMSLISETLAGYLVINAYNHAKRFSYFNFESVQFNIDCLFNFRSTNRWLSVRLQAIGALIVLATGLLSLSTIGTSKQLTAGMVGLLMSYSLQVTNSLMWIVRMSVQIETNIVSVERILEYCELPPEPPHEIEETKPEKSWPAHGSIKFIDYSTKYRKNLDPVLNKINLEIEPREKIGIVGRTGAGKSTLTLALFRILEATDGKIVIDGVDISTLGLSDLRSNLAIIPQDAQAFEGTIRTNLDPFDQHSDEELWKAIEASHLKPHLERIISNRDDNSESEETNVSAKDNNLLEIKINENGSNLSVGQRQLLCLSRALLNHSKILVLDEATASVDMETDKIIQETIRNEFSDRTILTIAHRIDTVLGYDKILVLDKGEVREFDSPDTLLENKNSIFYNLCEKGGYLNKALPTNNTKND</sequence>
<evidence type="ECO:0000313" key="16">
    <source>
        <dbReference type="EMBL" id="EDO16987.1"/>
    </source>
</evidence>
<dbReference type="GO" id="GO:0042144">
    <property type="term" value="P:vacuole fusion, non-autophagic"/>
    <property type="evidence" value="ECO:0007669"/>
    <property type="project" value="UniProtKB-ARBA"/>
</dbReference>
<evidence type="ECO:0008006" key="18">
    <source>
        <dbReference type="Google" id="ProtNLM"/>
    </source>
</evidence>
<dbReference type="InterPro" id="IPR003439">
    <property type="entry name" value="ABC_transporter-like_ATP-bd"/>
</dbReference>
<feature type="transmembrane region" description="Helical" evidence="13">
    <location>
        <begin position="1115"/>
        <end position="1138"/>
    </location>
</feature>
<dbReference type="FunFam" id="1.20.1560.10:FF:000020">
    <property type="entry name" value="ABC metal ion transporter"/>
    <property type="match status" value="1"/>
</dbReference>
<dbReference type="Proteomes" id="UP000000267">
    <property type="component" value="Unassembled WGS sequence"/>
</dbReference>
<dbReference type="InterPro" id="IPR011527">
    <property type="entry name" value="ABC1_TM_dom"/>
</dbReference>
<evidence type="ECO:0000256" key="13">
    <source>
        <dbReference type="SAM" id="Phobius"/>
    </source>
</evidence>
<evidence type="ECO:0000256" key="10">
    <source>
        <dbReference type="ARBA" id="ARBA00023136"/>
    </source>
</evidence>
<feature type="transmembrane region" description="Helical" evidence="13">
    <location>
        <begin position="135"/>
        <end position="155"/>
    </location>
</feature>
<dbReference type="SUPFAM" id="SSF52540">
    <property type="entry name" value="P-loop containing nucleoside triphosphate hydrolases"/>
    <property type="match status" value="2"/>
</dbReference>
<organism evidence="17">
    <name type="scientific">Vanderwaltozyma polyspora (strain ATCC 22028 / DSM 70294 / BCRC 21397 / CBS 2163 / NBRC 10782 / NRRL Y-8283 / UCD 57-17)</name>
    <name type="common">Kluyveromyces polysporus</name>
    <dbReference type="NCBI Taxonomy" id="436907"/>
    <lineage>
        <taxon>Eukaryota</taxon>
        <taxon>Fungi</taxon>
        <taxon>Dikarya</taxon>
        <taxon>Ascomycota</taxon>
        <taxon>Saccharomycotina</taxon>
        <taxon>Saccharomycetes</taxon>
        <taxon>Saccharomycetales</taxon>
        <taxon>Saccharomycetaceae</taxon>
        <taxon>Vanderwaltozyma</taxon>
    </lineage>
</organism>
<dbReference type="HOGENOM" id="CLU_000604_27_3_1"/>
<keyword evidence="6" id="KW-0677">Repeat</keyword>
<keyword evidence="5 13" id="KW-0812">Transmembrane</keyword>
<dbReference type="PANTHER" id="PTHR24223">
    <property type="entry name" value="ATP-BINDING CASSETTE SUB-FAMILY C"/>
    <property type="match status" value="1"/>
</dbReference>
<dbReference type="CDD" id="cd03244">
    <property type="entry name" value="ABCC_MRP_domain2"/>
    <property type="match status" value="1"/>
</dbReference>
<gene>
    <name evidence="16" type="ORF">Kpol_1041p45</name>
</gene>
<keyword evidence="8" id="KW-0067">ATP-binding</keyword>
<keyword evidence="10 13" id="KW-0472">Membrane</keyword>
<dbReference type="InParanoid" id="A7TLB2"/>
<evidence type="ECO:0000259" key="15">
    <source>
        <dbReference type="PROSITE" id="PS50929"/>
    </source>
</evidence>
<dbReference type="OMA" id="KTWIMAF"/>
<feature type="transmembrane region" description="Helical" evidence="13">
    <location>
        <begin position="1041"/>
        <end position="1061"/>
    </location>
</feature>
<dbReference type="Pfam" id="PF00005">
    <property type="entry name" value="ABC_tran"/>
    <property type="match status" value="2"/>
</dbReference>
<proteinExistence type="inferred from homology"/>
<feature type="domain" description="ABC transporter" evidence="14">
    <location>
        <begin position="1326"/>
        <end position="1579"/>
    </location>
</feature>
<dbReference type="PROSITE" id="PS50929">
    <property type="entry name" value="ABC_TM1F"/>
    <property type="match status" value="2"/>
</dbReference>
<keyword evidence="17" id="KW-1185">Reference proteome</keyword>
<dbReference type="GeneID" id="5545173"/>
<dbReference type="Pfam" id="PF24357">
    <property type="entry name" value="TMD0_ABC"/>
    <property type="match status" value="1"/>
</dbReference>
<feature type="domain" description="ABC transmembrane type-1" evidence="15">
    <location>
        <begin position="317"/>
        <end position="602"/>
    </location>
</feature>
<dbReference type="PROSITE" id="PS50893">
    <property type="entry name" value="ABC_TRANSPORTER_2"/>
    <property type="match status" value="2"/>
</dbReference>
<feature type="transmembrane region" description="Helical" evidence="13">
    <location>
        <begin position="354"/>
        <end position="374"/>
    </location>
</feature>
<dbReference type="RefSeq" id="XP_001644845.1">
    <property type="nucleotide sequence ID" value="XM_001644795.1"/>
</dbReference>
<dbReference type="InterPro" id="IPR044746">
    <property type="entry name" value="ABCC_6TM_D1"/>
</dbReference>
<comment type="function">
    <text evidence="11">Cooperates for the ATP-dependent vacuolar transport of bilirubin and glutathione conjugates.</text>
</comment>
<dbReference type="GO" id="GO:0016887">
    <property type="term" value="F:ATP hydrolysis activity"/>
    <property type="evidence" value="ECO:0007669"/>
    <property type="project" value="InterPro"/>
</dbReference>
<evidence type="ECO:0000256" key="6">
    <source>
        <dbReference type="ARBA" id="ARBA00022737"/>
    </source>
</evidence>
<evidence type="ECO:0000313" key="17">
    <source>
        <dbReference type="Proteomes" id="UP000000267"/>
    </source>
</evidence>
<dbReference type="SUPFAM" id="SSF90123">
    <property type="entry name" value="ABC transporter transmembrane region"/>
    <property type="match status" value="2"/>
</dbReference>
<feature type="transmembrane region" description="Helical" evidence="13">
    <location>
        <begin position="167"/>
        <end position="187"/>
    </location>
</feature>
<dbReference type="PANTHER" id="PTHR24223:SF443">
    <property type="entry name" value="MULTIDRUG-RESISTANCE LIKE PROTEIN 1, ISOFORM I"/>
    <property type="match status" value="1"/>
</dbReference>
<keyword evidence="4" id="KW-0926">Vacuole</keyword>
<dbReference type="GO" id="GO:0000329">
    <property type="term" value="C:fungal-type vacuole membrane"/>
    <property type="evidence" value="ECO:0007669"/>
    <property type="project" value="UniProtKB-ARBA"/>
</dbReference>
<dbReference type="FunCoup" id="A7TLB2">
    <property type="interactions" value="175"/>
</dbReference>
<evidence type="ECO:0000256" key="9">
    <source>
        <dbReference type="ARBA" id="ARBA00022989"/>
    </source>
</evidence>
<feature type="transmembrane region" description="Helical" evidence="13">
    <location>
        <begin position="437"/>
        <end position="454"/>
    </location>
</feature>
<dbReference type="STRING" id="436907.A7TLB2"/>
<feature type="transmembrane region" description="Helical" evidence="13">
    <location>
        <begin position="1082"/>
        <end position="1103"/>
    </location>
</feature>
<feature type="transmembrane region" description="Helical" evidence="13">
    <location>
        <begin position="994"/>
        <end position="1017"/>
    </location>
</feature>
<dbReference type="Pfam" id="PF00664">
    <property type="entry name" value="ABC_membrane"/>
    <property type="match status" value="2"/>
</dbReference>
<feature type="region of interest" description="Disordered" evidence="12">
    <location>
        <begin position="890"/>
        <end position="927"/>
    </location>
</feature>
<dbReference type="CDD" id="cd18579">
    <property type="entry name" value="ABC_6TM_ABCC_D1"/>
    <property type="match status" value="1"/>
</dbReference>
<comment type="subcellular location">
    <subcellularLocation>
        <location evidence="1">Vacuole membrane</location>
        <topology evidence="1">Multi-pass membrane protein</topology>
    </subcellularLocation>
</comment>
<feature type="transmembrane region" description="Helical" evidence="13">
    <location>
        <begin position="1145"/>
        <end position="1165"/>
    </location>
</feature>
<protein>
    <recommendedName>
        <fullName evidence="18">Bile pigment transporter 1</fullName>
    </recommendedName>
</protein>
<dbReference type="InterPro" id="IPR003593">
    <property type="entry name" value="AAA+_ATPase"/>
</dbReference>
<dbReference type="OrthoDB" id="6500128at2759"/>
<dbReference type="EMBL" id="DS480413">
    <property type="protein sequence ID" value="EDO16987.1"/>
    <property type="molecule type" value="Genomic_DNA"/>
</dbReference>
<evidence type="ECO:0000256" key="1">
    <source>
        <dbReference type="ARBA" id="ARBA00004128"/>
    </source>
</evidence>
<evidence type="ECO:0000256" key="4">
    <source>
        <dbReference type="ARBA" id="ARBA00022554"/>
    </source>
</evidence>
<dbReference type="InterPro" id="IPR056227">
    <property type="entry name" value="TMD0_ABC"/>
</dbReference>
<evidence type="ECO:0000256" key="2">
    <source>
        <dbReference type="ARBA" id="ARBA00005417"/>
    </source>
</evidence>
<evidence type="ECO:0000256" key="3">
    <source>
        <dbReference type="ARBA" id="ARBA00022448"/>
    </source>
</evidence>
<keyword evidence="9 13" id="KW-1133">Transmembrane helix</keyword>
<feature type="transmembrane region" description="Helical" evidence="13">
    <location>
        <begin position="543"/>
        <end position="563"/>
    </location>
</feature>
<dbReference type="eggNOG" id="KOG0054">
    <property type="taxonomic scope" value="Eukaryota"/>
</dbReference>
<dbReference type="InterPro" id="IPR036640">
    <property type="entry name" value="ABC1_TM_sf"/>
</dbReference>
<evidence type="ECO:0000256" key="12">
    <source>
        <dbReference type="SAM" id="MobiDB-lite"/>
    </source>
</evidence>
<dbReference type="FunFam" id="1.20.1560.10:FF:000013">
    <property type="entry name" value="ABC transporter C family member 2"/>
    <property type="match status" value="1"/>
</dbReference>
<comment type="similarity">
    <text evidence="2">Belongs to the ABC transporter superfamily.</text>
</comment>
<feature type="non-terminal residue" evidence="16">
    <location>
        <position position="1"/>
    </location>
</feature>
<name>A7TLB2_VANPO</name>
<dbReference type="GO" id="GO:0140359">
    <property type="term" value="F:ABC-type transporter activity"/>
    <property type="evidence" value="ECO:0007669"/>
    <property type="project" value="InterPro"/>
</dbReference>
<evidence type="ECO:0000256" key="7">
    <source>
        <dbReference type="ARBA" id="ARBA00022741"/>
    </source>
</evidence>
<feature type="transmembrane region" description="Helical" evidence="13">
    <location>
        <begin position="1177"/>
        <end position="1195"/>
    </location>
</feature>
<dbReference type="InterPro" id="IPR027417">
    <property type="entry name" value="P-loop_NTPase"/>
</dbReference>
<dbReference type="SMART" id="SM00382">
    <property type="entry name" value="AAA"/>
    <property type="match status" value="2"/>
</dbReference>
<feature type="transmembrane region" description="Helical" evidence="13">
    <location>
        <begin position="100"/>
        <end position="123"/>
    </location>
</feature>
<dbReference type="FunFam" id="3.40.50.300:FF:002123">
    <property type="entry name" value="ATP-binding cassette bilirubin transporter"/>
    <property type="match status" value="1"/>
</dbReference>